<dbReference type="Proteomes" id="UP000467840">
    <property type="component" value="Chromosome 14"/>
</dbReference>
<keyword evidence="5" id="KW-0812">Transmembrane</keyword>
<dbReference type="Gene3D" id="3.80.10.10">
    <property type="entry name" value="Ribonuclease Inhibitor"/>
    <property type="match status" value="3"/>
</dbReference>
<evidence type="ECO:0000256" key="12">
    <source>
        <dbReference type="SAM" id="SignalP"/>
    </source>
</evidence>
<accession>A0A6A6M927</accession>
<dbReference type="PANTHER" id="PTHR48063">
    <property type="entry name" value="LRR RECEPTOR-LIKE KINASE"/>
    <property type="match status" value="1"/>
</dbReference>
<evidence type="ECO:0000256" key="8">
    <source>
        <dbReference type="ARBA" id="ARBA00022989"/>
    </source>
</evidence>
<dbReference type="SUPFAM" id="SSF52058">
    <property type="entry name" value="L domain-like"/>
    <property type="match status" value="1"/>
</dbReference>
<keyword evidence="4" id="KW-0433">Leucine-rich repeat</keyword>
<comment type="caution">
    <text evidence="14">The sequence shown here is derived from an EMBL/GenBank/DDBJ whole genome shotgun (WGS) entry which is preliminary data.</text>
</comment>
<evidence type="ECO:0000256" key="3">
    <source>
        <dbReference type="ARBA" id="ARBA00022475"/>
    </source>
</evidence>
<name>A0A6A6M927_HEVBR</name>
<keyword evidence="9" id="KW-0472">Membrane</keyword>
<feature type="signal peptide" evidence="12">
    <location>
        <begin position="1"/>
        <end position="22"/>
    </location>
</feature>
<evidence type="ECO:0000256" key="5">
    <source>
        <dbReference type="ARBA" id="ARBA00022692"/>
    </source>
</evidence>
<dbReference type="SMART" id="SM00369">
    <property type="entry name" value="LRR_TYP"/>
    <property type="match status" value="3"/>
</dbReference>
<evidence type="ECO:0000256" key="2">
    <source>
        <dbReference type="ARBA" id="ARBA00009592"/>
    </source>
</evidence>
<evidence type="ECO:0000259" key="13">
    <source>
        <dbReference type="Pfam" id="PF08263"/>
    </source>
</evidence>
<dbReference type="EMBL" id="JAAGAX010000006">
    <property type="protein sequence ID" value="KAF2309744.1"/>
    <property type="molecule type" value="Genomic_DNA"/>
</dbReference>
<proteinExistence type="inferred from homology"/>
<comment type="subcellular location">
    <subcellularLocation>
        <location evidence="1">Cell membrane</location>
        <topology evidence="1">Single-pass type I membrane protein</topology>
    </subcellularLocation>
</comment>
<keyword evidence="10" id="KW-0675">Receptor</keyword>
<sequence>MSVVFTHCFLWIATISLGLCYGNFNSGCSPREREALLKFKHELIDPSNRLSSWGVKEDCCTWYGVICHNLTGHVLELHLRTLSFEEYCPSCGSEYFPYYKDYEEYHVKSTFGGKISPSLLNLKHLRGMVPHELGNLSNLHYLNLNAAGYYVENLHWLSGLSFLEFLDLSNVNLSQTFNWLKVINTLPSLVELHLSNCGLQHLHPLLNVNFSSLSILDFSSNNFRESFVPNWIFHLKTLASLNLAENQFQGPIPEDFQNMTSLQNLDLSINTFNSSLPKWFFHLGSLVSVNLALNSFESPISSEPQNITSLKNSIYMRTISIPQYPIGYTILGT</sequence>
<evidence type="ECO:0000256" key="4">
    <source>
        <dbReference type="ARBA" id="ARBA00022614"/>
    </source>
</evidence>
<dbReference type="Pfam" id="PF08263">
    <property type="entry name" value="LRRNT_2"/>
    <property type="match status" value="1"/>
</dbReference>
<evidence type="ECO:0000313" key="15">
    <source>
        <dbReference type="Proteomes" id="UP000467840"/>
    </source>
</evidence>
<comment type="similarity">
    <text evidence="2">Belongs to the RLP family.</text>
</comment>
<evidence type="ECO:0000256" key="7">
    <source>
        <dbReference type="ARBA" id="ARBA00022737"/>
    </source>
</evidence>
<gene>
    <name evidence="14" type="ORF">GH714_004915</name>
</gene>
<evidence type="ECO:0000256" key="1">
    <source>
        <dbReference type="ARBA" id="ARBA00004251"/>
    </source>
</evidence>
<keyword evidence="6 12" id="KW-0732">Signal</keyword>
<dbReference type="Pfam" id="PF00560">
    <property type="entry name" value="LRR_1"/>
    <property type="match status" value="1"/>
</dbReference>
<keyword evidence="7" id="KW-0677">Repeat</keyword>
<organism evidence="14 15">
    <name type="scientific">Hevea brasiliensis</name>
    <name type="common">Para rubber tree</name>
    <name type="synonym">Siphonia brasiliensis</name>
    <dbReference type="NCBI Taxonomy" id="3981"/>
    <lineage>
        <taxon>Eukaryota</taxon>
        <taxon>Viridiplantae</taxon>
        <taxon>Streptophyta</taxon>
        <taxon>Embryophyta</taxon>
        <taxon>Tracheophyta</taxon>
        <taxon>Spermatophyta</taxon>
        <taxon>Magnoliopsida</taxon>
        <taxon>eudicotyledons</taxon>
        <taxon>Gunneridae</taxon>
        <taxon>Pentapetalae</taxon>
        <taxon>rosids</taxon>
        <taxon>fabids</taxon>
        <taxon>Malpighiales</taxon>
        <taxon>Euphorbiaceae</taxon>
        <taxon>Crotonoideae</taxon>
        <taxon>Micrandreae</taxon>
        <taxon>Hevea</taxon>
    </lineage>
</organism>
<dbReference type="InterPro" id="IPR013210">
    <property type="entry name" value="LRR_N_plant-typ"/>
</dbReference>
<dbReference type="InterPro" id="IPR032675">
    <property type="entry name" value="LRR_dom_sf"/>
</dbReference>
<feature type="chain" id="PRO_5025363415" description="Leucine-rich repeat-containing N-terminal plant-type domain-containing protein" evidence="12">
    <location>
        <begin position="23"/>
        <end position="333"/>
    </location>
</feature>
<protein>
    <recommendedName>
        <fullName evidence="13">Leucine-rich repeat-containing N-terminal plant-type domain-containing protein</fullName>
    </recommendedName>
</protein>
<evidence type="ECO:0000256" key="10">
    <source>
        <dbReference type="ARBA" id="ARBA00023170"/>
    </source>
</evidence>
<keyword evidence="8" id="KW-1133">Transmembrane helix</keyword>
<dbReference type="PANTHER" id="PTHR48063:SF98">
    <property type="entry name" value="LRR RECEPTOR-LIKE SERINE_THREONINE-PROTEIN KINASE FLS2"/>
    <property type="match status" value="1"/>
</dbReference>
<dbReference type="InterPro" id="IPR001611">
    <property type="entry name" value="Leu-rich_rpt"/>
</dbReference>
<dbReference type="AlphaFoldDB" id="A0A6A6M927"/>
<keyword evidence="11" id="KW-0325">Glycoprotein</keyword>
<keyword evidence="3" id="KW-1003">Cell membrane</keyword>
<dbReference type="GO" id="GO:0005886">
    <property type="term" value="C:plasma membrane"/>
    <property type="evidence" value="ECO:0007669"/>
    <property type="project" value="UniProtKB-SubCell"/>
</dbReference>
<evidence type="ECO:0000256" key="11">
    <source>
        <dbReference type="ARBA" id="ARBA00023180"/>
    </source>
</evidence>
<keyword evidence="15" id="KW-1185">Reference proteome</keyword>
<evidence type="ECO:0000313" key="14">
    <source>
        <dbReference type="EMBL" id="KAF2309744.1"/>
    </source>
</evidence>
<evidence type="ECO:0000256" key="6">
    <source>
        <dbReference type="ARBA" id="ARBA00022729"/>
    </source>
</evidence>
<reference evidence="14 15" key="1">
    <citation type="journal article" date="2020" name="Mol. Plant">
        <title>The Chromosome-Based Rubber Tree Genome Provides New Insights into Spurge Genome Evolution and Rubber Biosynthesis.</title>
        <authorList>
            <person name="Liu J."/>
            <person name="Shi C."/>
            <person name="Shi C.C."/>
            <person name="Li W."/>
            <person name="Zhang Q.J."/>
            <person name="Zhang Y."/>
            <person name="Li K."/>
            <person name="Lu H.F."/>
            <person name="Shi C."/>
            <person name="Zhu S.T."/>
            <person name="Xiao Z.Y."/>
            <person name="Nan H."/>
            <person name="Yue Y."/>
            <person name="Zhu X.G."/>
            <person name="Wu Y."/>
            <person name="Hong X.N."/>
            <person name="Fan G.Y."/>
            <person name="Tong Y."/>
            <person name="Zhang D."/>
            <person name="Mao C.L."/>
            <person name="Liu Y.L."/>
            <person name="Hao S.J."/>
            <person name="Liu W.Q."/>
            <person name="Lv M.Q."/>
            <person name="Zhang H.B."/>
            <person name="Liu Y."/>
            <person name="Hu-Tang G.R."/>
            <person name="Wang J.P."/>
            <person name="Wang J.H."/>
            <person name="Sun Y.H."/>
            <person name="Ni S.B."/>
            <person name="Chen W.B."/>
            <person name="Zhang X.C."/>
            <person name="Jiao Y.N."/>
            <person name="Eichler E.E."/>
            <person name="Li G.H."/>
            <person name="Liu X."/>
            <person name="Gao L.Z."/>
        </authorList>
    </citation>
    <scope>NUCLEOTIDE SEQUENCE [LARGE SCALE GENOMIC DNA]</scope>
    <source>
        <strain evidence="15">cv. GT1</strain>
        <tissue evidence="14">Leaf</tissue>
    </source>
</reference>
<dbReference type="Pfam" id="PF13855">
    <property type="entry name" value="LRR_8"/>
    <property type="match status" value="1"/>
</dbReference>
<evidence type="ECO:0000256" key="9">
    <source>
        <dbReference type="ARBA" id="ARBA00023136"/>
    </source>
</evidence>
<feature type="domain" description="Leucine-rich repeat-containing N-terminal plant-type" evidence="13">
    <location>
        <begin position="30"/>
        <end position="67"/>
    </location>
</feature>
<dbReference type="InterPro" id="IPR003591">
    <property type="entry name" value="Leu-rich_rpt_typical-subtyp"/>
</dbReference>
<dbReference type="InterPro" id="IPR046956">
    <property type="entry name" value="RLP23-like"/>
</dbReference>